<dbReference type="Proteomes" id="UP000185657">
    <property type="component" value="Unassembled WGS sequence"/>
</dbReference>
<dbReference type="InterPro" id="IPR050640">
    <property type="entry name" value="Bact_2-comp_sensor_kinase"/>
</dbReference>
<reference evidence="6 7" key="1">
    <citation type="submission" date="2016-02" db="EMBL/GenBank/DDBJ databases">
        <title>Draft genome sequence of Hydrogenophaga sp. LPB0072.</title>
        <authorList>
            <person name="Shin S.-K."/>
            <person name="Yi H."/>
        </authorList>
    </citation>
    <scope>NUCLEOTIDE SEQUENCE [LARGE SCALE GENOMIC DNA]</scope>
    <source>
        <strain evidence="6 7">LPB0072</strain>
    </source>
</reference>
<keyword evidence="3" id="KW-1133">Transmembrane helix</keyword>
<gene>
    <name evidence="5" type="ORF">LPB072_17445</name>
    <name evidence="6" type="ORF">LPB72_03590</name>
</gene>
<dbReference type="InterPro" id="IPR036890">
    <property type="entry name" value="HATPase_C_sf"/>
</dbReference>
<dbReference type="RefSeq" id="WP_066085815.1">
    <property type="nucleotide sequence ID" value="NZ_CP017476.1"/>
</dbReference>
<feature type="transmembrane region" description="Helical" evidence="3">
    <location>
        <begin position="128"/>
        <end position="147"/>
    </location>
</feature>
<dbReference type="Gene3D" id="3.30.565.10">
    <property type="entry name" value="Histidine kinase-like ATPase, C-terminal domain"/>
    <property type="match status" value="1"/>
</dbReference>
<evidence type="ECO:0000256" key="1">
    <source>
        <dbReference type="ARBA" id="ARBA00000085"/>
    </source>
</evidence>
<dbReference type="Pfam" id="PF06580">
    <property type="entry name" value="His_kinase"/>
    <property type="match status" value="1"/>
</dbReference>
<protein>
    <recommendedName>
        <fullName evidence="2">histidine kinase</fullName>
        <ecNumber evidence="2">2.7.13.3</ecNumber>
    </recommendedName>
</protein>
<organism evidence="5 8">
    <name type="scientific">Hydrogenophaga crassostreae</name>
    <dbReference type="NCBI Taxonomy" id="1763535"/>
    <lineage>
        <taxon>Bacteria</taxon>
        <taxon>Pseudomonadati</taxon>
        <taxon>Pseudomonadota</taxon>
        <taxon>Betaproteobacteria</taxon>
        <taxon>Burkholderiales</taxon>
        <taxon>Comamonadaceae</taxon>
        <taxon>Hydrogenophaga</taxon>
    </lineage>
</organism>
<dbReference type="GO" id="GO:0000155">
    <property type="term" value="F:phosphorelay sensor kinase activity"/>
    <property type="evidence" value="ECO:0007669"/>
    <property type="project" value="InterPro"/>
</dbReference>
<evidence type="ECO:0000256" key="3">
    <source>
        <dbReference type="SAM" id="Phobius"/>
    </source>
</evidence>
<evidence type="ECO:0000313" key="6">
    <source>
        <dbReference type="EMBL" id="OAD43620.1"/>
    </source>
</evidence>
<reference evidence="5 8" key="2">
    <citation type="submission" date="2016-10" db="EMBL/GenBank/DDBJ databases">
        <title>Hydorgenophaga sp. LPB0072 isolated from gastropod.</title>
        <authorList>
            <person name="Kim E."/>
            <person name="Yi H."/>
        </authorList>
    </citation>
    <scope>NUCLEOTIDE SEQUENCE [LARGE SCALE GENOMIC DNA]</scope>
    <source>
        <strain evidence="5 8">LPB0072</strain>
    </source>
</reference>
<feature type="transmembrane region" description="Helical" evidence="3">
    <location>
        <begin position="91"/>
        <end position="108"/>
    </location>
</feature>
<feature type="transmembrane region" description="Helical" evidence="3">
    <location>
        <begin position="20"/>
        <end position="39"/>
    </location>
</feature>
<keyword evidence="3" id="KW-0812">Transmembrane</keyword>
<dbReference type="GO" id="GO:0016020">
    <property type="term" value="C:membrane"/>
    <property type="evidence" value="ECO:0007669"/>
    <property type="project" value="InterPro"/>
</dbReference>
<dbReference type="InterPro" id="IPR005467">
    <property type="entry name" value="His_kinase_dom"/>
</dbReference>
<sequence length="373" mass="41446">MSTPNLFNRWLPPETHRGLLRRGLIVLIGALGIAMLNWFNKSGANAMSQSLVYSFAISTTIWLFADPLRIAARQWLLLQAPNYWVLNGRSMAWMLFGSVFGYLLGTWIGDLYANVSTFAMLGESPRRFWGFLASSLAISVGFLVFFYQREKAMSLQRQATEARLRLLETQLEPHMLFNTLANLRALITVDQDKAVQMLDRLNDYLRATLRASRSDDTPQHPHTLHDEFARLGDYLELMAVRMGPRLRYTLTLPPELAHHPLPPLLLQPLVENAIRHGLEPHVDGGEVQVSASADGATLLLTVNDTGAGCTSEPDSNRPGAGFGLAQVRERLTTAFGPAPKGADRLLWRSAPNQGTWISLRLPLETAAVKAAAH</sequence>
<evidence type="ECO:0000313" key="8">
    <source>
        <dbReference type="Proteomes" id="UP000185680"/>
    </source>
</evidence>
<dbReference type="Proteomes" id="UP000185680">
    <property type="component" value="Chromosome"/>
</dbReference>
<keyword evidence="7" id="KW-1185">Reference proteome</keyword>
<dbReference type="PROSITE" id="PS50109">
    <property type="entry name" value="HIS_KIN"/>
    <property type="match status" value="1"/>
</dbReference>
<feature type="transmembrane region" description="Helical" evidence="3">
    <location>
        <begin position="51"/>
        <end position="70"/>
    </location>
</feature>
<evidence type="ECO:0000313" key="7">
    <source>
        <dbReference type="Proteomes" id="UP000185657"/>
    </source>
</evidence>
<evidence type="ECO:0000313" key="5">
    <source>
        <dbReference type="EMBL" id="AOW14356.1"/>
    </source>
</evidence>
<dbReference type="KEGG" id="hyl:LPB072_17445"/>
<dbReference type="PANTHER" id="PTHR34220">
    <property type="entry name" value="SENSOR HISTIDINE KINASE YPDA"/>
    <property type="match status" value="1"/>
</dbReference>
<dbReference type="STRING" id="1763535.LPB072_17445"/>
<dbReference type="InterPro" id="IPR004358">
    <property type="entry name" value="Sig_transdc_His_kin-like_C"/>
</dbReference>
<dbReference type="InterPro" id="IPR010559">
    <property type="entry name" value="Sig_transdc_His_kin_internal"/>
</dbReference>
<dbReference type="EMBL" id="LVWD01000003">
    <property type="protein sequence ID" value="OAD43620.1"/>
    <property type="molecule type" value="Genomic_DNA"/>
</dbReference>
<proteinExistence type="predicted"/>
<keyword evidence="3" id="KW-0472">Membrane</keyword>
<dbReference type="Pfam" id="PF02518">
    <property type="entry name" value="HATPase_c"/>
    <property type="match status" value="1"/>
</dbReference>
<dbReference type="EMBL" id="CP017476">
    <property type="protein sequence ID" value="AOW14356.1"/>
    <property type="molecule type" value="Genomic_DNA"/>
</dbReference>
<feature type="domain" description="Histidine kinase" evidence="4">
    <location>
        <begin position="265"/>
        <end position="365"/>
    </location>
</feature>
<comment type="catalytic activity">
    <reaction evidence="1">
        <text>ATP + protein L-histidine = ADP + protein N-phospho-L-histidine.</text>
        <dbReference type="EC" id="2.7.13.3"/>
    </reaction>
</comment>
<dbReference type="AlphaFoldDB" id="A0A167IUR5"/>
<evidence type="ECO:0000259" key="4">
    <source>
        <dbReference type="PROSITE" id="PS50109"/>
    </source>
</evidence>
<dbReference type="InterPro" id="IPR003594">
    <property type="entry name" value="HATPase_dom"/>
</dbReference>
<dbReference type="EC" id="2.7.13.3" evidence="2"/>
<accession>A0A167IUR5</accession>
<evidence type="ECO:0000256" key="2">
    <source>
        <dbReference type="ARBA" id="ARBA00012438"/>
    </source>
</evidence>
<name>A0A167IUR5_9BURK</name>
<dbReference type="PANTHER" id="PTHR34220:SF9">
    <property type="entry name" value="SIGNAL TRANSDUCTION HISTIDINE KINASE INTERNAL REGION DOMAIN-CONTAINING PROTEIN"/>
    <property type="match status" value="1"/>
</dbReference>
<dbReference type="SUPFAM" id="SSF55874">
    <property type="entry name" value="ATPase domain of HSP90 chaperone/DNA topoisomerase II/histidine kinase"/>
    <property type="match status" value="1"/>
</dbReference>
<dbReference type="PRINTS" id="PR00344">
    <property type="entry name" value="BCTRLSENSOR"/>
</dbReference>